<reference evidence="5 6" key="2">
    <citation type="submission" date="2019-07" db="EMBL/GenBank/DDBJ databases">
        <title>Algibacter marinivivus sp. nov., isolated from the surface of a marine red alga.</title>
        <authorList>
            <person name="Zhong X."/>
            <person name="Xu W."/>
            <person name="Zhang Y."/>
            <person name="Zhang Q."/>
            <person name="Du Z."/>
        </authorList>
    </citation>
    <scope>NUCLEOTIDE SEQUENCE [LARGE SCALE GENOMIC DNA]</scope>
    <source>
        <strain evidence="5 6">RU-4-M-4</strain>
    </source>
</reference>
<proteinExistence type="inferred from homology"/>
<evidence type="ECO:0000256" key="1">
    <source>
        <dbReference type="ARBA" id="ARBA00008779"/>
    </source>
</evidence>
<protein>
    <submittedName>
        <fullName evidence="4">Sulfatase</fullName>
    </submittedName>
</protein>
<evidence type="ECO:0000313" key="7">
    <source>
        <dbReference type="Proteomes" id="UP000322315"/>
    </source>
</evidence>
<dbReference type="RefSeq" id="WP_144117251.1">
    <property type="nucleotide sequence ID" value="NZ_JACHGE010000002.1"/>
</dbReference>
<dbReference type="EMBL" id="VMBF01000008">
    <property type="protein sequence ID" value="TSJ74238.1"/>
    <property type="molecule type" value="Genomic_DNA"/>
</dbReference>
<accession>A0A5M7B4S3</accession>
<reference evidence="4" key="3">
    <citation type="submission" date="2019-09" db="EMBL/GenBank/DDBJ databases">
        <authorList>
            <person name="Zhang D.-C."/>
        </authorList>
    </citation>
    <scope>NUCLEOTIDE SEQUENCE</scope>
    <source>
        <strain evidence="4">RU-4-M-4</strain>
    </source>
</reference>
<evidence type="ECO:0000259" key="3">
    <source>
        <dbReference type="Pfam" id="PF00884"/>
    </source>
</evidence>
<keyword evidence="2" id="KW-0378">Hydrolase</keyword>
<dbReference type="Proteomes" id="UP000315145">
    <property type="component" value="Unassembled WGS sequence"/>
</dbReference>
<dbReference type="Proteomes" id="UP000322315">
    <property type="component" value="Unassembled WGS sequence"/>
</dbReference>
<dbReference type="OrthoDB" id="9789742at2"/>
<dbReference type="CDD" id="cd16027">
    <property type="entry name" value="SGSH"/>
    <property type="match status" value="1"/>
</dbReference>
<dbReference type="PANTHER" id="PTHR42693">
    <property type="entry name" value="ARYLSULFATASE FAMILY MEMBER"/>
    <property type="match status" value="1"/>
</dbReference>
<keyword evidence="6" id="KW-1185">Reference proteome</keyword>
<dbReference type="EMBL" id="VWRS01000008">
    <property type="protein sequence ID" value="KAA5823750.1"/>
    <property type="molecule type" value="Genomic_DNA"/>
</dbReference>
<dbReference type="Gene3D" id="3.40.720.10">
    <property type="entry name" value="Alkaline Phosphatase, subunit A"/>
    <property type="match status" value="1"/>
</dbReference>
<reference evidence="4 7" key="1">
    <citation type="journal article" date="2015" name="Int. J. Syst. Evol. Microbiol.">
        <title>Algibacter amylolyticus sp. nov., isolated from intertidal sediment.</title>
        <authorList>
            <person name="Zhang D.C."/>
            <person name="Wu J."/>
            <person name="Neuner K."/>
            <person name="Yao J."/>
            <person name="Margesin R."/>
        </authorList>
    </citation>
    <scope>NUCLEOTIDE SEQUENCE [LARGE SCALE GENOMIC DNA]</scope>
    <source>
        <strain evidence="4 7">RU-4-M-4</strain>
    </source>
</reference>
<organism evidence="4 7">
    <name type="scientific">Algibacter amylolyticus</name>
    <dbReference type="NCBI Taxonomy" id="1608400"/>
    <lineage>
        <taxon>Bacteria</taxon>
        <taxon>Pseudomonadati</taxon>
        <taxon>Bacteroidota</taxon>
        <taxon>Flavobacteriia</taxon>
        <taxon>Flavobacteriales</taxon>
        <taxon>Flavobacteriaceae</taxon>
        <taxon>Algibacter</taxon>
    </lineage>
</organism>
<sequence length="480" mass="55264">MNSLKHHILSGLFMWVLSMQAQQRPNILWINADDLGLELGCYGNLDLKTPNIDRLAKQGVLYKRAYATAPICSASRSSMITGMYPTSVNSQDHRTINMTPLPDGIEPITTYFRRAGYFCSNGNSHNMSRGGKGDFNFLAENIFDGTDWRQRKEGQPFFAQVQIHEPHRDFVKDKEHPISADKVTLPACYPNHPLLRADWAMYLESVQACDKQVGIILDRLEKDGLAENTIVFFFGDNGRPHLRDKQFLYEGGLQVPLIVRYPDHFKSKVIEKELVSLIDVSATSLELVEIKLPNYLQGNIFLGKKASKREFVYGFRDRAGDAVENMRSICNGRYKLIWNRTPDRPWMQLSSYKKAQYPAFSLYNVLYKKGELAAPFNQFMVATKPEIELFDLKKDPLEFNNLADSKKYQKIKEQLFQEISTQMVAFEKNRIPEGEKTIEKAKASSLKYYVEKIKTHNPLFTADTTDEELLKDWENRLLKK</sequence>
<dbReference type="InterPro" id="IPR017850">
    <property type="entry name" value="Alkaline_phosphatase_core_sf"/>
</dbReference>
<dbReference type="InterPro" id="IPR000917">
    <property type="entry name" value="Sulfatase_N"/>
</dbReference>
<name>A0A5M7B4S3_9FLAO</name>
<comment type="similarity">
    <text evidence="1">Belongs to the sulfatase family.</text>
</comment>
<gene>
    <name evidence="4" type="ORF">F2B50_13740</name>
    <name evidence="5" type="ORF">FPF71_13740</name>
</gene>
<dbReference type="InterPro" id="IPR050738">
    <property type="entry name" value="Sulfatase"/>
</dbReference>
<evidence type="ECO:0000313" key="4">
    <source>
        <dbReference type="EMBL" id="KAA5823750.1"/>
    </source>
</evidence>
<comment type="caution">
    <text evidence="4">The sequence shown here is derived from an EMBL/GenBank/DDBJ whole genome shotgun (WGS) entry which is preliminary data.</text>
</comment>
<evidence type="ECO:0000313" key="6">
    <source>
        <dbReference type="Proteomes" id="UP000315145"/>
    </source>
</evidence>
<dbReference type="AlphaFoldDB" id="A0A5M7B4S3"/>
<evidence type="ECO:0000313" key="5">
    <source>
        <dbReference type="EMBL" id="TSJ74238.1"/>
    </source>
</evidence>
<dbReference type="SUPFAM" id="SSF53649">
    <property type="entry name" value="Alkaline phosphatase-like"/>
    <property type="match status" value="1"/>
</dbReference>
<feature type="domain" description="Sulfatase N-terminal" evidence="3">
    <location>
        <begin position="25"/>
        <end position="289"/>
    </location>
</feature>
<dbReference type="PANTHER" id="PTHR42693:SF53">
    <property type="entry name" value="ENDO-4-O-SULFATASE"/>
    <property type="match status" value="1"/>
</dbReference>
<dbReference type="GO" id="GO:0004065">
    <property type="term" value="F:arylsulfatase activity"/>
    <property type="evidence" value="ECO:0007669"/>
    <property type="project" value="TreeGrafter"/>
</dbReference>
<dbReference type="Pfam" id="PF00884">
    <property type="entry name" value="Sulfatase"/>
    <property type="match status" value="1"/>
</dbReference>
<evidence type="ECO:0000256" key="2">
    <source>
        <dbReference type="ARBA" id="ARBA00022801"/>
    </source>
</evidence>